<dbReference type="InterPro" id="IPR019860">
    <property type="entry name" value="Motility-assoc_ABC_perm_GldF"/>
</dbReference>
<evidence type="ECO:0000256" key="5">
    <source>
        <dbReference type="ARBA" id="ARBA00023136"/>
    </source>
</evidence>
<reference evidence="7 8" key="1">
    <citation type="submission" date="2018-10" db="EMBL/GenBank/DDBJ databases">
        <title>Dokdonia luteus sp. nov., isolated from sea water.</title>
        <authorList>
            <person name="Zhou L.Y."/>
            <person name="Du Z.J."/>
        </authorList>
    </citation>
    <scope>NUCLEOTIDE SEQUENCE [LARGE SCALE GENOMIC DNA]</scope>
    <source>
        <strain evidence="7 8">SH27</strain>
    </source>
</reference>
<dbReference type="GO" id="GO:0140359">
    <property type="term" value="F:ABC-type transporter activity"/>
    <property type="evidence" value="ECO:0007669"/>
    <property type="project" value="InterPro"/>
</dbReference>
<evidence type="ECO:0000313" key="8">
    <source>
        <dbReference type="Proteomes" id="UP000281985"/>
    </source>
</evidence>
<protein>
    <submittedName>
        <fullName evidence="7">Gliding motility-associated ABC transporter permease subunit GldF</fullName>
    </submittedName>
</protein>
<comment type="caution">
    <text evidence="7">The sequence shown here is derived from an EMBL/GenBank/DDBJ whole genome shotgun (WGS) entry which is preliminary data.</text>
</comment>
<dbReference type="PANTHER" id="PTHR30294">
    <property type="entry name" value="MEMBRANE COMPONENT OF ABC TRANSPORTER YHHJ-RELATED"/>
    <property type="match status" value="1"/>
</dbReference>
<keyword evidence="4 6" id="KW-1133">Transmembrane helix</keyword>
<dbReference type="PANTHER" id="PTHR30294:SF29">
    <property type="entry name" value="MULTIDRUG ABC TRANSPORTER PERMEASE YBHS-RELATED"/>
    <property type="match status" value="1"/>
</dbReference>
<feature type="transmembrane region" description="Helical" evidence="6">
    <location>
        <begin position="100"/>
        <end position="125"/>
    </location>
</feature>
<dbReference type="OrthoDB" id="9794512at2"/>
<sequence>MYAILKREITAFFVSPIGYLVIGLFLVVTGLFLWVFEGPFNIADTGFADLAPFFLLAPWVFVFLIPAVTMRSFSDEQKAGTLELLLTKPITTLQLTLGKYLGALTLIVIALIPTLIYVVAIYQLGNPVGNLDVGVTIGSYIGLLLLSASFTAIGVYASTLSDNQIVAFIIAVFLCFLLYFGFEGFANYNLLGSADAFIQNLGMQAHYDSISRGVIDTRDIIYFISIIIVFIFLTVQRLQKMR</sequence>
<feature type="transmembrane region" description="Helical" evidence="6">
    <location>
        <begin position="165"/>
        <end position="182"/>
    </location>
</feature>
<evidence type="ECO:0000256" key="2">
    <source>
        <dbReference type="ARBA" id="ARBA00022475"/>
    </source>
</evidence>
<name>A0A3M0GAG3_9FLAO</name>
<dbReference type="Proteomes" id="UP000281985">
    <property type="component" value="Unassembled WGS sequence"/>
</dbReference>
<feature type="transmembrane region" description="Helical" evidence="6">
    <location>
        <begin position="220"/>
        <end position="238"/>
    </location>
</feature>
<evidence type="ECO:0000256" key="1">
    <source>
        <dbReference type="ARBA" id="ARBA00004651"/>
    </source>
</evidence>
<evidence type="ECO:0000256" key="4">
    <source>
        <dbReference type="ARBA" id="ARBA00022989"/>
    </source>
</evidence>
<evidence type="ECO:0000313" key="7">
    <source>
        <dbReference type="EMBL" id="RMB59472.1"/>
    </source>
</evidence>
<feature type="transmembrane region" description="Helical" evidence="6">
    <location>
        <begin position="47"/>
        <end position="68"/>
    </location>
</feature>
<dbReference type="Pfam" id="PF12679">
    <property type="entry name" value="ABC2_membrane_2"/>
    <property type="match status" value="1"/>
</dbReference>
<dbReference type="RefSeq" id="WP_121917110.1">
    <property type="nucleotide sequence ID" value="NZ_REFV01000006.1"/>
</dbReference>
<evidence type="ECO:0000256" key="6">
    <source>
        <dbReference type="SAM" id="Phobius"/>
    </source>
</evidence>
<dbReference type="NCBIfam" id="TIGR03518">
    <property type="entry name" value="ABC_perm_GldF"/>
    <property type="match status" value="1"/>
</dbReference>
<dbReference type="EMBL" id="REFV01000006">
    <property type="protein sequence ID" value="RMB59472.1"/>
    <property type="molecule type" value="Genomic_DNA"/>
</dbReference>
<gene>
    <name evidence="7" type="primary">gldF</name>
    <name evidence="7" type="ORF">EAX61_07760</name>
</gene>
<proteinExistence type="predicted"/>
<keyword evidence="5 6" id="KW-0472">Membrane</keyword>
<organism evidence="7 8">
    <name type="scientific">Dokdonia sinensis</name>
    <dbReference type="NCBI Taxonomy" id="2479847"/>
    <lineage>
        <taxon>Bacteria</taxon>
        <taxon>Pseudomonadati</taxon>
        <taxon>Bacteroidota</taxon>
        <taxon>Flavobacteriia</taxon>
        <taxon>Flavobacteriales</taxon>
        <taxon>Flavobacteriaceae</taxon>
        <taxon>Dokdonia</taxon>
    </lineage>
</organism>
<accession>A0A3M0GAG3</accession>
<dbReference type="AlphaFoldDB" id="A0A3M0GAG3"/>
<keyword evidence="2" id="KW-1003">Cell membrane</keyword>
<keyword evidence="3 6" id="KW-0812">Transmembrane</keyword>
<feature type="transmembrane region" description="Helical" evidence="6">
    <location>
        <begin position="137"/>
        <end position="158"/>
    </location>
</feature>
<evidence type="ECO:0000256" key="3">
    <source>
        <dbReference type="ARBA" id="ARBA00022692"/>
    </source>
</evidence>
<keyword evidence="8" id="KW-1185">Reference proteome</keyword>
<dbReference type="GO" id="GO:0005886">
    <property type="term" value="C:plasma membrane"/>
    <property type="evidence" value="ECO:0007669"/>
    <property type="project" value="UniProtKB-SubCell"/>
</dbReference>
<comment type="subcellular location">
    <subcellularLocation>
        <location evidence="1">Cell membrane</location>
        <topology evidence="1">Multi-pass membrane protein</topology>
    </subcellularLocation>
</comment>
<feature type="transmembrane region" description="Helical" evidence="6">
    <location>
        <begin position="12"/>
        <end position="35"/>
    </location>
</feature>
<dbReference type="InterPro" id="IPR051449">
    <property type="entry name" value="ABC-2_transporter_component"/>
</dbReference>